<evidence type="ECO:0000256" key="7">
    <source>
        <dbReference type="ARBA" id="ARBA00022777"/>
    </source>
</evidence>
<accession>A0A3P6T2T5</accession>
<evidence type="ECO:0000256" key="13">
    <source>
        <dbReference type="SAM" id="MobiDB-lite"/>
    </source>
</evidence>
<dbReference type="InterPro" id="IPR000719">
    <property type="entry name" value="Prot_kinase_dom"/>
</dbReference>
<dbReference type="AlphaFoldDB" id="A0A3P6T2T5"/>
<feature type="region of interest" description="Disordered" evidence="13">
    <location>
        <begin position="275"/>
        <end position="302"/>
    </location>
</feature>
<evidence type="ECO:0000256" key="10">
    <source>
        <dbReference type="ARBA" id="ARBA00047899"/>
    </source>
</evidence>
<evidence type="ECO:0000256" key="2">
    <source>
        <dbReference type="ARBA" id="ARBA00012513"/>
    </source>
</evidence>
<dbReference type="InterPro" id="IPR008271">
    <property type="entry name" value="Ser/Thr_kinase_AS"/>
</dbReference>
<evidence type="ECO:0000256" key="6">
    <source>
        <dbReference type="ARBA" id="ARBA00022741"/>
    </source>
</evidence>
<sequence>MLEELGRGGFGIVYKAERNEDNAPVAVKFVEHRRVREWTMKCKQLIPTEICLLDMCRSIPGVVGLIDWFANSKGFLIVMERPRQCLDLFDLISIYGYLDEDIARSIFLQLLNTTYLLYSTYGIFHRDIKDENVIINMHTGEAILVDFGAAALISEACIKDFQGTRLYCPPEWFKRLTYKPLEATVWSLGIILYVMVSGYLPFQNEIQICLGRFTTPKHISKECENLLRQCLAVTPCRRPNLSEIFKHCWLNQPIVTHAESFKIVLQRHLQRKRKAQSASKLQKSSEIEESGRSANKSGKMNEFATMRSIPTNDDTLDSSPYSTHHTSLQSHDNSAFNFEFVKKNRHHSSYDNVVMNTRMDKEYYQTDNNILIRPSSIAEESECSSGSPFSSDFESFSMISSDPQNSESYVTALEDQRECSSLQRLDDVAPTLFETFSTDSPTQTLSFFDNSDSKRGDEEMIEQNRPMEYMELEKVMNSKLVAKHWPQNGAEGLTYDSFKLQRPSSIYCEKNQPQREATTNSILLQTLSDESGRSSTLTITAIISK</sequence>
<evidence type="ECO:0000256" key="11">
    <source>
        <dbReference type="ARBA" id="ARBA00048679"/>
    </source>
</evidence>
<gene>
    <name evidence="15" type="ORF">NLS_LOCUS2361</name>
</gene>
<dbReference type="InterPro" id="IPR051138">
    <property type="entry name" value="PIM_Ser/Thr_kinase"/>
</dbReference>
<dbReference type="InterPro" id="IPR017441">
    <property type="entry name" value="Protein_kinase_ATP_BS"/>
</dbReference>
<comment type="catalytic activity">
    <reaction evidence="11">
        <text>L-seryl-[protein] + ATP = O-phospho-L-seryl-[protein] + ADP + H(+)</text>
        <dbReference type="Rhea" id="RHEA:17989"/>
        <dbReference type="Rhea" id="RHEA-COMP:9863"/>
        <dbReference type="Rhea" id="RHEA-COMP:11604"/>
        <dbReference type="ChEBI" id="CHEBI:15378"/>
        <dbReference type="ChEBI" id="CHEBI:29999"/>
        <dbReference type="ChEBI" id="CHEBI:30616"/>
        <dbReference type="ChEBI" id="CHEBI:83421"/>
        <dbReference type="ChEBI" id="CHEBI:456216"/>
        <dbReference type="EC" id="2.7.11.1"/>
    </reaction>
</comment>
<keyword evidence="6 12" id="KW-0547">Nucleotide-binding</keyword>
<feature type="domain" description="Protein kinase" evidence="14">
    <location>
        <begin position="1"/>
        <end position="250"/>
    </location>
</feature>
<evidence type="ECO:0000256" key="5">
    <source>
        <dbReference type="ARBA" id="ARBA00022679"/>
    </source>
</evidence>
<keyword evidence="7" id="KW-0418">Kinase</keyword>
<dbReference type="PROSITE" id="PS00108">
    <property type="entry name" value="PROTEIN_KINASE_ST"/>
    <property type="match status" value="1"/>
</dbReference>
<evidence type="ECO:0000256" key="3">
    <source>
        <dbReference type="ARBA" id="ARBA00016885"/>
    </source>
</evidence>
<evidence type="ECO:0000313" key="15">
    <source>
        <dbReference type="EMBL" id="VDK74130.1"/>
    </source>
</evidence>
<evidence type="ECO:0000256" key="8">
    <source>
        <dbReference type="ARBA" id="ARBA00022840"/>
    </source>
</evidence>
<comment type="catalytic activity">
    <reaction evidence="10">
        <text>L-threonyl-[protein] + ATP = O-phospho-L-threonyl-[protein] + ADP + H(+)</text>
        <dbReference type="Rhea" id="RHEA:46608"/>
        <dbReference type="Rhea" id="RHEA-COMP:11060"/>
        <dbReference type="Rhea" id="RHEA-COMP:11605"/>
        <dbReference type="ChEBI" id="CHEBI:15378"/>
        <dbReference type="ChEBI" id="CHEBI:30013"/>
        <dbReference type="ChEBI" id="CHEBI:30616"/>
        <dbReference type="ChEBI" id="CHEBI:61977"/>
        <dbReference type="ChEBI" id="CHEBI:456216"/>
        <dbReference type="EC" id="2.7.11.1"/>
    </reaction>
</comment>
<evidence type="ECO:0000256" key="12">
    <source>
        <dbReference type="PROSITE-ProRule" id="PRU10141"/>
    </source>
</evidence>
<dbReference type="EMBL" id="UYRX01000106">
    <property type="protein sequence ID" value="VDK74130.1"/>
    <property type="molecule type" value="Genomic_DNA"/>
</dbReference>
<dbReference type="GO" id="GO:0005737">
    <property type="term" value="C:cytoplasm"/>
    <property type="evidence" value="ECO:0007669"/>
    <property type="project" value="TreeGrafter"/>
</dbReference>
<feature type="region of interest" description="Disordered" evidence="13">
    <location>
        <begin position="309"/>
        <end position="328"/>
    </location>
</feature>
<evidence type="ECO:0000256" key="4">
    <source>
        <dbReference type="ARBA" id="ARBA00022527"/>
    </source>
</evidence>
<dbReference type="SUPFAM" id="SSF56112">
    <property type="entry name" value="Protein kinase-like (PK-like)"/>
    <property type="match status" value="1"/>
</dbReference>
<dbReference type="SMART" id="SM00220">
    <property type="entry name" value="S_TKc"/>
    <property type="match status" value="1"/>
</dbReference>
<dbReference type="GO" id="GO:0004674">
    <property type="term" value="F:protein serine/threonine kinase activity"/>
    <property type="evidence" value="ECO:0007669"/>
    <property type="project" value="UniProtKB-KW"/>
</dbReference>
<keyword evidence="5" id="KW-0808">Transferase</keyword>
<evidence type="ECO:0000259" key="14">
    <source>
        <dbReference type="PROSITE" id="PS50011"/>
    </source>
</evidence>
<evidence type="ECO:0000256" key="9">
    <source>
        <dbReference type="ARBA" id="ARBA00023200"/>
    </source>
</evidence>
<dbReference type="InterPro" id="IPR011009">
    <property type="entry name" value="Kinase-like_dom_sf"/>
</dbReference>
<evidence type="ECO:0000313" key="16">
    <source>
        <dbReference type="Proteomes" id="UP000277928"/>
    </source>
</evidence>
<dbReference type="OrthoDB" id="10252171at2759"/>
<evidence type="ECO:0000256" key="1">
    <source>
        <dbReference type="ARBA" id="ARBA00004192"/>
    </source>
</evidence>
<dbReference type="PANTHER" id="PTHR22984">
    <property type="entry name" value="SERINE/THREONINE-PROTEIN KINASE PIM"/>
    <property type="match status" value="1"/>
</dbReference>
<dbReference type="PROSITE" id="PS50011">
    <property type="entry name" value="PROTEIN_KINASE_DOM"/>
    <property type="match status" value="1"/>
</dbReference>
<organism evidence="15 16">
    <name type="scientific">Litomosoides sigmodontis</name>
    <name type="common">Filarial nematode worm</name>
    <dbReference type="NCBI Taxonomy" id="42156"/>
    <lineage>
        <taxon>Eukaryota</taxon>
        <taxon>Metazoa</taxon>
        <taxon>Ecdysozoa</taxon>
        <taxon>Nematoda</taxon>
        <taxon>Chromadorea</taxon>
        <taxon>Rhabditida</taxon>
        <taxon>Spirurina</taxon>
        <taxon>Spiruromorpha</taxon>
        <taxon>Filarioidea</taxon>
        <taxon>Onchocercidae</taxon>
        <taxon>Litomosoides</taxon>
    </lineage>
</organism>
<dbReference type="FunFam" id="3.30.200.20:FF:000547">
    <property type="entry name" value="Serine/threonine-protein kinase prk-2"/>
    <property type="match status" value="1"/>
</dbReference>
<dbReference type="STRING" id="42156.A0A3P6T2T5"/>
<keyword evidence="9" id="KW-1035">Host cytoplasm</keyword>
<keyword evidence="16" id="KW-1185">Reference proteome</keyword>
<name>A0A3P6T2T5_LITSI</name>
<dbReference type="Proteomes" id="UP000277928">
    <property type="component" value="Unassembled WGS sequence"/>
</dbReference>
<keyword evidence="8 12" id="KW-0067">ATP-binding</keyword>
<dbReference type="Pfam" id="PF00069">
    <property type="entry name" value="Pkinase"/>
    <property type="match status" value="1"/>
</dbReference>
<feature type="binding site" evidence="12">
    <location>
        <position position="28"/>
    </location>
    <ligand>
        <name>ATP</name>
        <dbReference type="ChEBI" id="CHEBI:30616"/>
    </ligand>
</feature>
<dbReference type="EC" id="2.7.11.1" evidence="2"/>
<dbReference type="Gene3D" id="1.10.510.10">
    <property type="entry name" value="Transferase(Phosphotransferase) domain 1"/>
    <property type="match status" value="1"/>
</dbReference>
<dbReference type="PANTHER" id="PTHR22984:SF25">
    <property type="entry name" value="PROTEIN KINASE DOMAIN-CONTAINING PROTEIN"/>
    <property type="match status" value="1"/>
</dbReference>
<dbReference type="GO" id="GO:0005524">
    <property type="term" value="F:ATP binding"/>
    <property type="evidence" value="ECO:0007669"/>
    <property type="project" value="UniProtKB-UniRule"/>
</dbReference>
<dbReference type="Gene3D" id="3.30.200.20">
    <property type="entry name" value="Phosphorylase Kinase, domain 1"/>
    <property type="match status" value="1"/>
</dbReference>
<keyword evidence="4" id="KW-0723">Serine/threonine-protein kinase</keyword>
<dbReference type="PROSITE" id="PS00107">
    <property type="entry name" value="PROTEIN_KINASE_ATP"/>
    <property type="match status" value="1"/>
</dbReference>
<protein>
    <recommendedName>
        <fullName evidence="3">Serine/threonine-protein kinase 1</fullName>
        <ecNumber evidence="2">2.7.11.1</ecNumber>
    </recommendedName>
</protein>
<proteinExistence type="predicted"/>
<dbReference type="GO" id="GO:0030430">
    <property type="term" value="C:host cell cytoplasm"/>
    <property type="evidence" value="ECO:0007669"/>
    <property type="project" value="UniProtKB-SubCell"/>
</dbReference>
<comment type="subcellular location">
    <subcellularLocation>
        <location evidence="1">Host cytoplasm</location>
    </subcellularLocation>
</comment>
<reference evidence="15 16" key="1">
    <citation type="submission" date="2018-08" db="EMBL/GenBank/DDBJ databases">
        <authorList>
            <person name="Laetsch R D."/>
            <person name="Stevens L."/>
            <person name="Kumar S."/>
            <person name="Blaxter L. M."/>
        </authorList>
    </citation>
    <scope>NUCLEOTIDE SEQUENCE [LARGE SCALE GENOMIC DNA]</scope>
</reference>
<dbReference type="OMA" id="LIPTEIC"/>